<comment type="caution">
    <text evidence="2">The sequence shown here is derived from an EMBL/GenBank/DDBJ whole genome shotgun (WGS) entry which is preliminary data.</text>
</comment>
<accession>A0A849HPJ6</accession>
<dbReference type="EMBL" id="JABEPQ010000015">
    <property type="protein sequence ID" value="NNM48341.1"/>
    <property type="molecule type" value="Genomic_DNA"/>
</dbReference>
<evidence type="ECO:0008006" key="4">
    <source>
        <dbReference type="Google" id="ProtNLM"/>
    </source>
</evidence>
<evidence type="ECO:0000313" key="2">
    <source>
        <dbReference type="EMBL" id="NNM48341.1"/>
    </source>
</evidence>
<protein>
    <recommendedName>
        <fullName evidence="4">Transposase</fullName>
    </recommendedName>
</protein>
<feature type="coiled-coil region" evidence="1">
    <location>
        <begin position="63"/>
        <end position="90"/>
    </location>
</feature>
<dbReference type="AlphaFoldDB" id="A0A849HPJ6"/>
<keyword evidence="3" id="KW-1185">Reference proteome</keyword>
<reference evidence="2 3" key="1">
    <citation type="submission" date="2020-04" db="EMBL/GenBank/DDBJ databases">
        <title>Knoellia sp. isolate from air conditioner.</title>
        <authorList>
            <person name="Chea S."/>
            <person name="Kim D.-U."/>
        </authorList>
    </citation>
    <scope>NUCLEOTIDE SEQUENCE [LARGE SCALE GENOMIC DNA]</scope>
    <source>
        <strain evidence="2 3">DB2414S</strain>
    </source>
</reference>
<dbReference type="InterPro" id="IPR009057">
    <property type="entry name" value="Homeodomain-like_sf"/>
</dbReference>
<dbReference type="Gene3D" id="1.10.10.10">
    <property type="entry name" value="Winged helix-like DNA-binding domain superfamily/Winged helix DNA-binding domain"/>
    <property type="match status" value="1"/>
</dbReference>
<sequence>MGRHYTAEEKSRALRLVREELQEYGSVTKACSAAGSRLGISADTLRGWYRREEVDQGHKDGVTTVEREEIRALKAKVRRLEEDNEVLRRAAVFFAGELDPRGR</sequence>
<proteinExistence type="predicted"/>
<dbReference type="Proteomes" id="UP000588586">
    <property type="component" value="Unassembled WGS sequence"/>
</dbReference>
<evidence type="ECO:0000256" key="1">
    <source>
        <dbReference type="SAM" id="Coils"/>
    </source>
</evidence>
<dbReference type="InterPro" id="IPR036388">
    <property type="entry name" value="WH-like_DNA-bd_sf"/>
</dbReference>
<gene>
    <name evidence="2" type="ORF">HJG52_20330</name>
</gene>
<organism evidence="2 3">
    <name type="scientific">Knoellia koreensis</name>
    <dbReference type="NCBI Taxonomy" id="2730921"/>
    <lineage>
        <taxon>Bacteria</taxon>
        <taxon>Bacillati</taxon>
        <taxon>Actinomycetota</taxon>
        <taxon>Actinomycetes</taxon>
        <taxon>Micrococcales</taxon>
        <taxon>Intrasporangiaceae</taxon>
        <taxon>Knoellia</taxon>
    </lineage>
</organism>
<evidence type="ECO:0000313" key="3">
    <source>
        <dbReference type="Proteomes" id="UP000588586"/>
    </source>
</evidence>
<dbReference type="SUPFAM" id="SSF46689">
    <property type="entry name" value="Homeodomain-like"/>
    <property type="match status" value="1"/>
</dbReference>
<keyword evidence="1" id="KW-0175">Coiled coil</keyword>
<dbReference type="RefSeq" id="WP_171245450.1">
    <property type="nucleotide sequence ID" value="NZ_JABEPQ010000015.1"/>
</dbReference>
<name>A0A849HPJ6_9MICO</name>